<evidence type="ECO:0000313" key="2">
    <source>
        <dbReference type="Proteomes" id="UP001162992"/>
    </source>
</evidence>
<comment type="caution">
    <text evidence="1">The sequence shown here is derived from an EMBL/GenBank/DDBJ whole genome shotgun (WGS) entry which is preliminary data.</text>
</comment>
<organism evidence="1 2">
    <name type="scientific">Diphasiastrum complanatum</name>
    <name type="common">Issler's clubmoss</name>
    <name type="synonym">Lycopodium complanatum</name>
    <dbReference type="NCBI Taxonomy" id="34168"/>
    <lineage>
        <taxon>Eukaryota</taxon>
        <taxon>Viridiplantae</taxon>
        <taxon>Streptophyta</taxon>
        <taxon>Embryophyta</taxon>
        <taxon>Tracheophyta</taxon>
        <taxon>Lycopodiopsida</taxon>
        <taxon>Lycopodiales</taxon>
        <taxon>Lycopodiaceae</taxon>
        <taxon>Lycopodioideae</taxon>
        <taxon>Diphasiastrum</taxon>
    </lineage>
</organism>
<dbReference type="EMBL" id="CM055098">
    <property type="protein sequence ID" value="KAJ7549778.1"/>
    <property type="molecule type" value="Genomic_DNA"/>
</dbReference>
<sequence>MSTSNSSMSGLYLYVFIGLFLILLSCTKVYALENKAQHDERLRINFYQSSCPNAESIARQTLLSNLLLDPTAPAALLRLVFHDCQVQGCDGSILLQSTSSITSELVSERNFGIRRLDFIDRIKAALEAACPNTVSCADIIVMAASNSVAIAGGPNIPIETGRRDTRFSSNLMADKELPSATISVSDLLQIGGTKGLDTGDSVAILAGAHTLGVGHCINFANRLQPQDPSLSPPLAAALNLICRLPAPATNLTFAANDLTNLIFDNQYFRDLQGGRGLLTIDSELMKDPRTQGFVNRFAADQNFFFQKFSEAFVKLTRSNVLTGTQGEIRNNCKAVN</sequence>
<accession>A0ACC2D652</accession>
<dbReference type="Proteomes" id="UP001162992">
    <property type="component" value="Chromosome 7"/>
</dbReference>
<gene>
    <name evidence="1" type="ORF">O6H91_07G068400</name>
</gene>
<reference evidence="2" key="1">
    <citation type="journal article" date="2024" name="Proc. Natl. Acad. Sci. U.S.A.">
        <title>Extraordinary preservation of gene collinearity over three hundred million years revealed in homosporous lycophytes.</title>
        <authorList>
            <person name="Li C."/>
            <person name="Wickell D."/>
            <person name="Kuo L.Y."/>
            <person name="Chen X."/>
            <person name="Nie B."/>
            <person name="Liao X."/>
            <person name="Peng D."/>
            <person name="Ji J."/>
            <person name="Jenkins J."/>
            <person name="Williams M."/>
            <person name="Shu S."/>
            <person name="Plott C."/>
            <person name="Barry K."/>
            <person name="Rajasekar S."/>
            <person name="Grimwood J."/>
            <person name="Han X."/>
            <person name="Sun S."/>
            <person name="Hou Z."/>
            <person name="He W."/>
            <person name="Dai G."/>
            <person name="Sun C."/>
            <person name="Schmutz J."/>
            <person name="Leebens-Mack J.H."/>
            <person name="Li F.W."/>
            <person name="Wang L."/>
        </authorList>
    </citation>
    <scope>NUCLEOTIDE SEQUENCE [LARGE SCALE GENOMIC DNA]</scope>
    <source>
        <strain evidence="2">cv. PW_Plant_1</strain>
    </source>
</reference>
<evidence type="ECO:0000313" key="1">
    <source>
        <dbReference type="EMBL" id="KAJ7549778.1"/>
    </source>
</evidence>
<proteinExistence type="predicted"/>
<protein>
    <submittedName>
        <fullName evidence="1">Uncharacterized protein</fullName>
    </submittedName>
</protein>
<keyword evidence="2" id="KW-1185">Reference proteome</keyword>
<name>A0ACC2D652_DIPCM</name>